<evidence type="ECO:0000313" key="2">
    <source>
        <dbReference type="Proteomes" id="UP000281553"/>
    </source>
</evidence>
<dbReference type="EMBL" id="UYRU01007923">
    <property type="protein sequence ID" value="VDK41552.1"/>
    <property type="molecule type" value="Genomic_DNA"/>
</dbReference>
<sequence length="97" mass="11123">MFFAILMDAYRDERPWIRMNYRTDGPLLNIRCMQGPTRVSKITFHDLLFEDDCPLNTTTEADTQRCMDLFAAGCTNFSLTIDMDKTVVVLQPPPGVD</sequence>
<reference evidence="1 2" key="1">
    <citation type="submission" date="2018-11" db="EMBL/GenBank/DDBJ databases">
        <authorList>
            <consortium name="Pathogen Informatics"/>
        </authorList>
    </citation>
    <scope>NUCLEOTIDE SEQUENCE [LARGE SCALE GENOMIC DNA]</scope>
</reference>
<gene>
    <name evidence="1" type="ORF">DILT_LOCUS1259</name>
</gene>
<evidence type="ECO:0000313" key="1">
    <source>
        <dbReference type="EMBL" id="VDK41552.1"/>
    </source>
</evidence>
<keyword evidence="2" id="KW-1185">Reference proteome</keyword>
<evidence type="ECO:0008006" key="3">
    <source>
        <dbReference type="Google" id="ProtNLM"/>
    </source>
</evidence>
<dbReference type="AlphaFoldDB" id="A0A3P6PW38"/>
<proteinExistence type="predicted"/>
<organism evidence="1 2">
    <name type="scientific">Dibothriocephalus latus</name>
    <name type="common">Fish tapeworm</name>
    <name type="synonym">Diphyllobothrium latum</name>
    <dbReference type="NCBI Taxonomy" id="60516"/>
    <lineage>
        <taxon>Eukaryota</taxon>
        <taxon>Metazoa</taxon>
        <taxon>Spiralia</taxon>
        <taxon>Lophotrochozoa</taxon>
        <taxon>Platyhelminthes</taxon>
        <taxon>Cestoda</taxon>
        <taxon>Eucestoda</taxon>
        <taxon>Diphyllobothriidea</taxon>
        <taxon>Diphyllobothriidae</taxon>
        <taxon>Dibothriocephalus</taxon>
    </lineage>
</organism>
<protein>
    <recommendedName>
        <fullName evidence="3">Reverse transcriptase domain-containing protein</fullName>
    </recommendedName>
</protein>
<dbReference type="OrthoDB" id="6150535at2759"/>
<dbReference type="Proteomes" id="UP000281553">
    <property type="component" value="Unassembled WGS sequence"/>
</dbReference>
<name>A0A3P6PW38_DIBLA</name>
<accession>A0A3P6PW38</accession>